<evidence type="ECO:0000313" key="2">
    <source>
        <dbReference type="Proteomes" id="UP001372338"/>
    </source>
</evidence>
<reference evidence="1 2" key="1">
    <citation type="submission" date="2024-01" db="EMBL/GenBank/DDBJ databases">
        <title>The genomes of 5 underutilized Papilionoideae crops provide insights into root nodulation and disease resistanc.</title>
        <authorList>
            <person name="Yuan L."/>
        </authorList>
    </citation>
    <scope>NUCLEOTIDE SEQUENCE [LARGE SCALE GENOMIC DNA]</scope>
    <source>
        <strain evidence="1">ZHUSHIDOU_FW_LH</strain>
        <tissue evidence="1">Leaf</tissue>
    </source>
</reference>
<dbReference type="SUPFAM" id="SSF81383">
    <property type="entry name" value="F-box domain"/>
    <property type="match status" value="1"/>
</dbReference>
<proteinExistence type="predicted"/>
<accession>A0AAN9ET76</accession>
<keyword evidence="2" id="KW-1185">Reference proteome</keyword>
<dbReference type="EMBL" id="JAYWIO010000005">
    <property type="protein sequence ID" value="KAK7260685.1"/>
    <property type="molecule type" value="Genomic_DNA"/>
</dbReference>
<organism evidence="1 2">
    <name type="scientific">Crotalaria pallida</name>
    <name type="common">Smooth rattlebox</name>
    <name type="synonym">Crotalaria striata</name>
    <dbReference type="NCBI Taxonomy" id="3830"/>
    <lineage>
        <taxon>Eukaryota</taxon>
        <taxon>Viridiplantae</taxon>
        <taxon>Streptophyta</taxon>
        <taxon>Embryophyta</taxon>
        <taxon>Tracheophyta</taxon>
        <taxon>Spermatophyta</taxon>
        <taxon>Magnoliopsida</taxon>
        <taxon>eudicotyledons</taxon>
        <taxon>Gunneridae</taxon>
        <taxon>Pentapetalae</taxon>
        <taxon>rosids</taxon>
        <taxon>fabids</taxon>
        <taxon>Fabales</taxon>
        <taxon>Fabaceae</taxon>
        <taxon>Papilionoideae</taxon>
        <taxon>50 kb inversion clade</taxon>
        <taxon>genistoids sensu lato</taxon>
        <taxon>core genistoids</taxon>
        <taxon>Crotalarieae</taxon>
        <taxon>Crotalaria</taxon>
    </lineage>
</organism>
<dbReference type="SMART" id="SM00367">
    <property type="entry name" value="LRR_CC"/>
    <property type="match status" value="5"/>
</dbReference>
<comment type="caution">
    <text evidence="1">The sequence shown here is derived from an EMBL/GenBank/DDBJ whole genome shotgun (WGS) entry which is preliminary data.</text>
</comment>
<dbReference type="SUPFAM" id="SSF52047">
    <property type="entry name" value="RNI-like"/>
    <property type="match status" value="1"/>
</dbReference>
<dbReference type="GO" id="GO:0031146">
    <property type="term" value="P:SCF-dependent proteasomal ubiquitin-dependent protein catabolic process"/>
    <property type="evidence" value="ECO:0007669"/>
    <property type="project" value="TreeGrafter"/>
</dbReference>
<protein>
    <submittedName>
        <fullName evidence="1">Uncharacterized protein</fullName>
    </submittedName>
</protein>
<sequence>MDDILCDELLEEIFQRLPQTPSSSSSSSCCSVSLVSKRWLHLFRATTTTLSLRVPPPQFSTDSLTIPSSFISLLSQHPSLSSLSLHFSSSSSSSLTTTLSSHLLSLVSSSCTNLRSLRFYSAPVSLDSLASLSKACTFLTSLCICLSRPIYLKWVLSFPCLKDLSINFTSDYDETELENENQHGVWESHDFDSDSDSDNEDKELELGLESLCLAGIRGDDHGVGWLWRSCKKLKRLQLRRCQGIGGSYSCFVQCLNVLEEIELRTCRAVADGVLLKLAENCVSLNSLLVYDGGSREGLLYFFSQCRSNLRKLDLRLPMDLDNNHLHSVAMNFRGITSLRLQSCYLLSGEGLKSVAMAMNDALEELALINCDVVGRESGLLATLGQHLRQLRRLDLAHNEMLLDKEFVSMLVSCVDLVDLRLRGCKMLTGVAMISMLRSCKRLEKVDITNCFGIETEAIELFIKKSPGLRRIEVEGSKISDVARKCASDKFIEVIA</sequence>
<dbReference type="InterPro" id="IPR036047">
    <property type="entry name" value="F-box-like_dom_sf"/>
</dbReference>
<dbReference type="AlphaFoldDB" id="A0AAN9ET76"/>
<dbReference type="PANTHER" id="PTHR13318">
    <property type="entry name" value="PARTNER OF PAIRED, ISOFORM B-RELATED"/>
    <property type="match status" value="1"/>
</dbReference>
<dbReference type="InterPro" id="IPR032675">
    <property type="entry name" value="LRR_dom_sf"/>
</dbReference>
<dbReference type="PANTHER" id="PTHR13318:SF77">
    <property type="entry name" value="F-BOX DOMAIN-CONTAINING PROTEIN"/>
    <property type="match status" value="1"/>
</dbReference>
<evidence type="ECO:0000313" key="1">
    <source>
        <dbReference type="EMBL" id="KAK7260685.1"/>
    </source>
</evidence>
<gene>
    <name evidence="1" type="ORF">RIF29_26937</name>
</gene>
<dbReference type="Proteomes" id="UP001372338">
    <property type="component" value="Unassembled WGS sequence"/>
</dbReference>
<dbReference type="Gene3D" id="3.80.10.10">
    <property type="entry name" value="Ribonuclease Inhibitor"/>
    <property type="match status" value="2"/>
</dbReference>
<dbReference type="GO" id="GO:0019005">
    <property type="term" value="C:SCF ubiquitin ligase complex"/>
    <property type="evidence" value="ECO:0007669"/>
    <property type="project" value="TreeGrafter"/>
</dbReference>
<name>A0AAN9ET76_CROPI</name>
<dbReference type="InterPro" id="IPR006553">
    <property type="entry name" value="Leu-rich_rpt_Cys-con_subtyp"/>
</dbReference>